<dbReference type="PRINTS" id="PR00109">
    <property type="entry name" value="TYRKINASE"/>
</dbReference>
<evidence type="ECO:0000313" key="5">
    <source>
        <dbReference type="Proteomes" id="UP000179807"/>
    </source>
</evidence>
<reference evidence="4" key="1">
    <citation type="submission" date="2016-10" db="EMBL/GenBank/DDBJ databases">
        <authorList>
            <person name="Benchimol M."/>
            <person name="Almeida L.G."/>
            <person name="Vasconcelos A.T."/>
            <person name="Perreira-Neves A."/>
            <person name="Rosa I.A."/>
            <person name="Tasca T."/>
            <person name="Bogo M.R."/>
            <person name="de Souza W."/>
        </authorList>
    </citation>
    <scope>NUCLEOTIDE SEQUENCE [LARGE SCALE GENOMIC DNA]</scope>
    <source>
        <strain evidence="4">K</strain>
    </source>
</reference>
<dbReference type="GO" id="GO:0004674">
    <property type="term" value="F:protein serine/threonine kinase activity"/>
    <property type="evidence" value="ECO:0007669"/>
    <property type="project" value="TreeGrafter"/>
</dbReference>
<dbReference type="PROSITE" id="PS50011">
    <property type="entry name" value="PROTEIN_KINASE_DOM"/>
    <property type="match status" value="1"/>
</dbReference>
<dbReference type="GeneID" id="94849086"/>
<dbReference type="SMART" id="SM00220">
    <property type="entry name" value="S_TKc"/>
    <property type="match status" value="1"/>
</dbReference>
<dbReference type="SUPFAM" id="SSF56112">
    <property type="entry name" value="Protein kinase-like (PK-like)"/>
    <property type="match status" value="1"/>
</dbReference>
<dbReference type="InterPro" id="IPR001245">
    <property type="entry name" value="Ser-Thr/Tyr_kinase_cat_dom"/>
</dbReference>
<dbReference type="OrthoDB" id="635774at2759"/>
<evidence type="ECO:0000256" key="2">
    <source>
        <dbReference type="ARBA" id="ARBA00022840"/>
    </source>
</evidence>
<dbReference type="InterPro" id="IPR016024">
    <property type="entry name" value="ARM-type_fold"/>
</dbReference>
<proteinExistence type="predicted"/>
<keyword evidence="1" id="KW-0547">Nucleotide-binding</keyword>
<protein>
    <submittedName>
        <fullName evidence="4">TKL family protein kinase</fullName>
    </submittedName>
</protein>
<organism evidence="4 5">
    <name type="scientific">Tritrichomonas foetus</name>
    <dbReference type="NCBI Taxonomy" id="1144522"/>
    <lineage>
        <taxon>Eukaryota</taxon>
        <taxon>Metamonada</taxon>
        <taxon>Parabasalia</taxon>
        <taxon>Tritrichomonadida</taxon>
        <taxon>Tritrichomonadidae</taxon>
        <taxon>Tritrichomonas</taxon>
    </lineage>
</organism>
<dbReference type="InterPro" id="IPR051681">
    <property type="entry name" value="Ser/Thr_Kinases-Pseudokinases"/>
</dbReference>
<dbReference type="RefSeq" id="XP_068368470.1">
    <property type="nucleotide sequence ID" value="XM_068514382.1"/>
</dbReference>
<gene>
    <name evidence="4" type="ORF">TRFO_42588</name>
</gene>
<dbReference type="SUPFAM" id="SSF48371">
    <property type="entry name" value="ARM repeat"/>
    <property type="match status" value="1"/>
</dbReference>
<dbReference type="Pfam" id="PF07714">
    <property type="entry name" value="PK_Tyr_Ser-Thr"/>
    <property type="match status" value="1"/>
</dbReference>
<dbReference type="AlphaFoldDB" id="A0A1J4L050"/>
<comment type="caution">
    <text evidence="4">The sequence shown here is derived from an EMBL/GenBank/DDBJ whole genome shotgun (WGS) entry which is preliminary data.</text>
</comment>
<sequence>MTNEAPPPLDDPKLKAYILNYSDLKFEKVIGTGAAGEVSVGEHIPTRRKIAIKKLHDTEVKQNDLLFRREIYSLIMLKHSFLLPFVGFTNSSPYCIVTKYISGGSLFSALRQESEELTGTQLSIIAYGIASGMKYLHAMRTIHRDLKTQNILLDDKKFPVICDFGTSKQMDSCKSMTGQCGTPNYMAPEFIKNEHYDQSVDVYSFGMILWEMLTGETPYGGKEPPQIIYLILSNHVLEIPEDTPEKLANLIQECWSQDPSQRPPFTTIAALFESGDIFFPETDHQEFEDAIYKYTEIGRRRPSGSKSNSCSFISPLFPQINSQPKPGIPRRMDNDQRKNMAIRSNMTLLANSYIGGISTGTDQQIKQSIDFFEAHAKDPELAQLEIWPKLLPAMLNIKPSLLPNMQKLVEHLAQSQEMLGSIVNVKDLHRFIRPETFGLFLYVINFVPQTINDAMVKSLFPHTLTRISSEKAIILLCKILTIIPVNSNMSILISRFFAEDAMRFANLPGGHLVLKTLLNDDKVTNQMLQAFAASSIKENIVAAYECSFSYETMPELFTLDQILSHMVMDDVKLRNCALEFILRFGHGANGQPLIELIDALLKTIFRYENEQAILLLCRIAADQRQKSFLLKSGIVELWLQISPNKAPSLLRVFILLFNDHRLRQYLIQYQCSASFLANILHTGDNQAFLCVCWILSQMNPDEAYASWIDESSGFDSIANRFESFKNNYESFKLICLSLIQLSKVYYSSSYNEIVAVSLRLIYEKISASKECLVLLQYLCRHIETHQTFMSENAIGVFSKCGDEGKEQIRTIMSLLQSSGAFVI</sequence>
<dbReference type="InterPro" id="IPR011009">
    <property type="entry name" value="Kinase-like_dom_sf"/>
</dbReference>
<keyword evidence="4" id="KW-0808">Transferase</keyword>
<name>A0A1J4L050_9EUKA</name>
<evidence type="ECO:0000256" key="1">
    <source>
        <dbReference type="ARBA" id="ARBA00022741"/>
    </source>
</evidence>
<dbReference type="VEuPathDB" id="TrichDB:TRFO_42588"/>
<dbReference type="InterPro" id="IPR000719">
    <property type="entry name" value="Prot_kinase_dom"/>
</dbReference>
<dbReference type="PANTHER" id="PTHR44329">
    <property type="entry name" value="SERINE/THREONINE-PROTEIN KINASE TNNI3K-RELATED"/>
    <property type="match status" value="1"/>
</dbReference>
<dbReference type="Proteomes" id="UP000179807">
    <property type="component" value="Unassembled WGS sequence"/>
</dbReference>
<accession>A0A1J4L050</accession>
<dbReference type="PANTHER" id="PTHR44329:SF298">
    <property type="entry name" value="MIXED LINEAGE KINASE DOMAIN-LIKE PROTEIN"/>
    <property type="match status" value="1"/>
</dbReference>
<evidence type="ECO:0000259" key="3">
    <source>
        <dbReference type="PROSITE" id="PS50011"/>
    </source>
</evidence>
<keyword evidence="5" id="KW-1185">Reference proteome</keyword>
<dbReference type="CDD" id="cd13999">
    <property type="entry name" value="STKc_MAP3K-like"/>
    <property type="match status" value="1"/>
</dbReference>
<dbReference type="Gene3D" id="1.10.510.10">
    <property type="entry name" value="Transferase(Phosphotransferase) domain 1"/>
    <property type="match status" value="1"/>
</dbReference>
<dbReference type="GO" id="GO:0005524">
    <property type="term" value="F:ATP binding"/>
    <property type="evidence" value="ECO:0007669"/>
    <property type="project" value="UniProtKB-KW"/>
</dbReference>
<evidence type="ECO:0000313" key="4">
    <source>
        <dbReference type="EMBL" id="OHT15334.1"/>
    </source>
</evidence>
<dbReference type="EMBL" id="MLAK01000237">
    <property type="protein sequence ID" value="OHT15334.1"/>
    <property type="molecule type" value="Genomic_DNA"/>
</dbReference>
<keyword evidence="2" id="KW-0067">ATP-binding</keyword>
<feature type="domain" description="Protein kinase" evidence="3">
    <location>
        <begin position="24"/>
        <end position="279"/>
    </location>
</feature>
<keyword evidence="4" id="KW-0418">Kinase</keyword>